<dbReference type="GO" id="GO:0005524">
    <property type="term" value="F:ATP binding"/>
    <property type="evidence" value="ECO:0007669"/>
    <property type="project" value="UniProtKB-UniRule"/>
</dbReference>
<keyword evidence="6 19" id="KW-0812">Transmembrane</keyword>
<keyword evidence="24" id="KW-1185">Reference proteome</keyword>
<keyword evidence="11 18" id="KW-0067">ATP-binding</keyword>
<dbReference type="Pfam" id="PF01657">
    <property type="entry name" value="Stress-antifung"/>
    <property type="match status" value="6"/>
</dbReference>
<dbReference type="EC" id="2.7.11.1" evidence="2"/>
<dbReference type="SMART" id="SM00220">
    <property type="entry name" value="S_TKc"/>
    <property type="match status" value="1"/>
</dbReference>
<feature type="domain" description="Gnk2-homologous" evidence="22">
    <location>
        <begin position="683"/>
        <end position="799"/>
    </location>
</feature>
<evidence type="ECO:0000256" key="8">
    <source>
        <dbReference type="ARBA" id="ARBA00022737"/>
    </source>
</evidence>
<feature type="domain" description="Gnk2-homologous" evidence="22">
    <location>
        <begin position="388"/>
        <end position="498"/>
    </location>
</feature>
<dbReference type="InterPro" id="IPR017441">
    <property type="entry name" value="Protein_kinase_ATP_BS"/>
</dbReference>
<comment type="subcellular location">
    <subcellularLocation>
        <location evidence="1">Membrane</location>
        <topology evidence="1">Single-pass membrane protein</topology>
    </subcellularLocation>
</comment>
<dbReference type="Gene3D" id="1.10.510.10">
    <property type="entry name" value="Transferase(Phosphotransferase) domain 1"/>
    <property type="match status" value="2"/>
</dbReference>
<dbReference type="OrthoDB" id="1432794at2759"/>
<comment type="catalytic activity">
    <reaction evidence="16">
        <text>L-threonyl-[protein] + ATP = O-phospho-L-threonyl-[protein] + ADP + H(+)</text>
        <dbReference type="Rhea" id="RHEA:46608"/>
        <dbReference type="Rhea" id="RHEA-COMP:11060"/>
        <dbReference type="Rhea" id="RHEA-COMP:11605"/>
        <dbReference type="ChEBI" id="CHEBI:15378"/>
        <dbReference type="ChEBI" id="CHEBI:30013"/>
        <dbReference type="ChEBI" id="CHEBI:30616"/>
        <dbReference type="ChEBI" id="CHEBI:61977"/>
        <dbReference type="ChEBI" id="CHEBI:456216"/>
        <dbReference type="EC" id="2.7.11.1"/>
    </reaction>
</comment>
<keyword evidence="7 20" id="KW-0732">Signal</keyword>
<keyword evidence="5" id="KW-0808">Transferase</keyword>
<evidence type="ECO:0000256" key="16">
    <source>
        <dbReference type="ARBA" id="ARBA00047899"/>
    </source>
</evidence>
<dbReference type="STRING" id="3885.V7BFE6"/>
<feature type="transmembrane region" description="Helical" evidence="19">
    <location>
        <begin position="660"/>
        <end position="679"/>
    </location>
</feature>
<dbReference type="Gene3D" id="3.30.200.20">
    <property type="entry name" value="Phosphorylase Kinase, domain 1"/>
    <property type="match status" value="1"/>
</dbReference>
<feature type="signal peptide" evidence="20">
    <location>
        <begin position="1"/>
        <end position="21"/>
    </location>
</feature>
<reference evidence="24" key="1">
    <citation type="journal article" date="2014" name="Nat. Genet.">
        <title>A reference genome for common bean and genome-wide analysis of dual domestications.</title>
        <authorList>
            <person name="Schmutz J."/>
            <person name="McClean P.E."/>
            <person name="Mamidi S."/>
            <person name="Wu G.A."/>
            <person name="Cannon S.B."/>
            <person name="Grimwood J."/>
            <person name="Jenkins J."/>
            <person name="Shu S."/>
            <person name="Song Q."/>
            <person name="Chavarro C."/>
            <person name="Torres-Torres M."/>
            <person name="Geffroy V."/>
            <person name="Moghaddam S.M."/>
            <person name="Gao D."/>
            <person name="Abernathy B."/>
            <person name="Barry K."/>
            <person name="Blair M."/>
            <person name="Brick M.A."/>
            <person name="Chovatia M."/>
            <person name="Gepts P."/>
            <person name="Goodstein D.M."/>
            <person name="Gonzales M."/>
            <person name="Hellsten U."/>
            <person name="Hyten D.L."/>
            <person name="Jia G."/>
            <person name="Kelly J.D."/>
            <person name="Kudrna D."/>
            <person name="Lee R."/>
            <person name="Richard M.M."/>
            <person name="Miklas P.N."/>
            <person name="Osorno J.M."/>
            <person name="Rodrigues J."/>
            <person name="Thareau V."/>
            <person name="Urrea C.A."/>
            <person name="Wang M."/>
            <person name="Yu Y."/>
            <person name="Zhang M."/>
            <person name="Wing R.A."/>
            <person name="Cregan P.B."/>
            <person name="Rokhsar D.S."/>
            <person name="Jackson S.A."/>
        </authorList>
    </citation>
    <scope>NUCLEOTIDE SEQUENCE [LARGE SCALE GENOMIC DNA]</scope>
    <source>
        <strain evidence="24">cv. G19833</strain>
    </source>
</reference>
<keyword evidence="12 19" id="KW-1133">Transmembrane helix</keyword>
<dbReference type="InterPro" id="IPR038408">
    <property type="entry name" value="GNK2_sf"/>
</dbReference>
<evidence type="ECO:0000256" key="18">
    <source>
        <dbReference type="PROSITE-ProRule" id="PRU10141"/>
    </source>
</evidence>
<dbReference type="Proteomes" id="UP000000226">
    <property type="component" value="Chromosome 7"/>
</dbReference>
<sequence length="1520" mass="170273">MASFNLVHIFTLLSFINFVTSEAQFGNDFSGQNCSGSPTTPNSSFQSNVRTLLSYLSSNATANKPFYNTTVTGTTHSTTVYGMFFCSGDVTPQLCSECVANATNAIFSDPDSYPNCSLSSDAVIGNGDCMFRFSNRYFFSKVDLYPYFGPLNLCILDSEPKQKNFSSLFLKTSKEVVDEAAESPIGEKKYATREARVSGFQTLYCQAQCTPDLSPHDCTECLNSLMPPAAEDNICLPRSFYFSCSLRCEFYPFYRPSTAPAPPEPVLLPDSSNTDSQDPLYLSHNCSSSSNKTMITTDNVFLSNLRTLFTYLSSNSTTKPRFFNTTVDTVSGLFMCRGDLSPDLCRLCVLDATKRIASECRSSNEAIIWYNNCFLRYSNDPFPSTTETSPTYHRFNIKSTSDPNLHQRFFTWTLANALYDAQIDTGGPFKNYGTKEAKLNDHQSLYTLAECTPNIDVFSCRRCLDKIFNSEIPWCCLTSPVGKVFYPSCYMMFGLSPMNSTDHQTESKSTVTGPNINNKSQQLLLIPELVRRINIYVGNKKGWSRTLILIVVFVALSVILLSLCCYLRWRKTRKSSYKTLLAKIYNTQSDKLSWSERYKIIEGTALGILYLHDYSRLKIIHRDLKPSNVLLDENMNPKISDFGMAKIVDLDQDRGNTNKIVGTYLVYHFILLTFINFATTKAQYDYSECSNSLNSTSTPNSTFQFNNLRTLLSYLTSNATADKQFYNTTVGSRNHSDTVYGMFLCWGDVPPHLCTQCVANTTKAIFQDLYPPEFGCNYLSKEAMFGNDDCMIRYSNNSFFSIADTSSPGSSCIMNNHSMMSLLSKTLNKAADEAANFPIGAKKYATKEARISGFQTLYSEAQCTPDLSPQDCRKCLNATILYGLQTCQGAGSSRNPSCKIRYDVYPFYRPSIAPAPSQLVPVTDSSNAEPNYSLDPAYLSLNCSNETTSSAFLSNLRALLSSLSSNATTNPGFFKTTVDGRNPSDSVSGLFMCRGELNPTLCQLCVLKAIQRISSECPSSIEAIVWYNHCMLRYSHGPSLSTEDTNPTYHHFNIVNTSNPSLLQSFFTWTLANTLSELVRLTDDSSVKNYGTKAVKLNDHQTLYTLAQCTADQSNPDCQDCLQNIFNTEIPWCCLGSPEGKVLYPSCYIMFGLSPFHSEVSLVDARKPDSSSPNTVGHESITLEGLQFDLIIIKAATDNFSPKNKIGQGGFGQVYKGILCDGRHVAVKRLSTSFKQGSVEFKNEVLLIAKLQHRNLVTFIGFCLDGEEKILIYEYMPNGSLDYLLFGIQQQKLSWLERYKIIKGTALGILYLHDYSRLKIIHRDLKPSNVLLDENMNPKLSDFGMARIVEMDHNCTNTNKIVGTYGYMSPEYAMLGQFSEKSDIFSFGVMILEIITGKRSINTYESHNGVEGLLGYVWKQRENQDLLSILDSNLKENHSHMDVLKCIHIGLLCVQENPDVRPTIAMVMSFLNNHSLELPFPQKPAFFLHKCTMDEDVDIQQKSSESKAINEMSTTDVYPR</sequence>
<dbReference type="FunFam" id="3.30.430.20:FF:000013">
    <property type="entry name" value="Cysteine-rich RLK (RECEPTOR-like protein kinase) 23"/>
    <property type="match status" value="1"/>
</dbReference>
<organism evidence="23 24">
    <name type="scientific">Phaseolus vulgaris</name>
    <name type="common">Kidney bean</name>
    <name type="synonym">French bean</name>
    <dbReference type="NCBI Taxonomy" id="3885"/>
    <lineage>
        <taxon>Eukaryota</taxon>
        <taxon>Viridiplantae</taxon>
        <taxon>Streptophyta</taxon>
        <taxon>Embryophyta</taxon>
        <taxon>Tracheophyta</taxon>
        <taxon>Spermatophyta</taxon>
        <taxon>Magnoliopsida</taxon>
        <taxon>eudicotyledons</taxon>
        <taxon>Gunneridae</taxon>
        <taxon>Pentapetalae</taxon>
        <taxon>rosids</taxon>
        <taxon>fabids</taxon>
        <taxon>Fabales</taxon>
        <taxon>Fabaceae</taxon>
        <taxon>Papilionoideae</taxon>
        <taxon>50 kb inversion clade</taxon>
        <taxon>NPAAA clade</taxon>
        <taxon>indigoferoid/millettioid clade</taxon>
        <taxon>Phaseoleae</taxon>
        <taxon>Phaseolus</taxon>
    </lineage>
</organism>
<dbReference type="eggNOG" id="KOG1187">
    <property type="taxonomic scope" value="Eukaryota"/>
</dbReference>
<keyword evidence="3" id="KW-0723">Serine/threonine-protein kinase</keyword>
<evidence type="ECO:0000256" key="17">
    <source>
        <dbReference type="ARBA" id="ARBA00048679"/>
    </source>
</evidence>
<keyword evidence="14" id="KW-0675">Receptor</keyword>
<feature type="binding site" evidence="18">
    <location>
        <position position="1228"/>
    </location>
    <ligand>
        <name>ATP</name>
        <dbReference type="ChEBI" id="CHEBI:30616"/>
    </ligand>
</feature>
<evidence type="ECO:0000259" key="21">
    <source>
        <dbReference type="PROSITE" id="PS50011"/>
    </source>
</evidence>
<evidence type="ECO:0000256" key="6">
    <source>
        <dbReference type="ARBA" id="ARBA00022692"/>
    </source>
</evidence>
<evidence type="ECO:0000256" key="3">
    <source>
        <dbReference type="ARBA" id="ARBA00022527"/>
    </source>
</evidence>
<keyword evidence="13 19" id="KW-0472">Membrane</keyword>
<dbReference type="InterPro" id="IPR008271">
    <property type="entry name" value="Ser/Thr_kinase_AS"/>
</dbReference>
<evidence type="ECO:0000256" key="14">
    <source>
        <dbReference type="ARBA" id="ARBA00023170"/>
    </source>
</evidence>
<dbReference type="PANTHER" id="PTHR32099:SF110">
    <property type="entry name" value="CYSTEINE-RICH RECEPTOR-KINASE-LIKE PROTEIN"/>
    <property type="match status" value="1"/>
</dbReference>
<dbReference type="FunFam" id="3.30.200.20:FF:000727">
    <property type="entry name" value="Cysteine-rich RLK (RECEPTOR-like protein kinase) 23"/>
    <property type="match status" value="1"/>
</dbReference>
<keyword evidence="10" id="KW-0418">Kinase</keyword>
<feature type="domain" description="Gnk2-homologous" evidence="22">
    <location>
        <begin position="934"/>
        <end position="1039"/>
    </location>
</feature>
<evidence type="ECO:0000256" key="11">
    <source>
        <dbReference type="ARBA" id="ARBA00022840"/>
    </source>
</evidence>
<dbReference type="InterPro" id="IPR011009">
    <property type="entry name" value="Kinase-like_dom_sf"/>
</dbReference>
<feature type="domain" description="Gnk2-homologous" evidence="22">
    <location>
        <begin position="801"/>
        <end position="907"/>
    </location>
</feature>
<feature type="domain" description="Gnk2-homologous" evidence="22">
    <location>
        <begin position="1048"/>
        <end position="1156"/>
    </location>
</feature>
<protein>
    <recommendedName>
        <fullName evidence="2">non-specific serine/threonine protein kinase</fullName>
        <ecNumber evidence="2">2.7.11.1</ecNumber>
    </recommendedName>
</protein>
<keyword evidence="15" id="KW-0325">Glycoprotein</keyword>
<accession>V7BFE6</accession>
<evidence type="ECO:0000256" key="4">
    <source>
        <dbReference type="ARBA" id="ARBA00022553"/>
    </source>
</evidence>
<feature type="domain" description="Protein kinase" evidence="21">
    <location>
        <begin position="475"/>
        <end position="800"/>
    </location>
</feature>
<dbReference type="PROSITE" id="PS50011">
    <property type="entry name" value="PROTEIN_KINASE_DOM"/>
    <property type="match status" value="2"/>
</dbReference>
<evidence type="ECO:0000256" key="9">
    <source>
        <dbReference type="ARBA" id="ARBA00022741"/>
    </source>
</evidence>
<feature type="domain" description="Gnk2-homologous" evidence="22">
    <location>
        <begin position="283"/>
        <end position="382"/>
    </location>
</feature>
<evidence type="ECO:0000256" key="1">
    <source>
        <dbReference type="ARBA" id="ARBA00004167"/>
    </source>
</evidence>
<evidence type="ECO:0000256" key="13">
    <source>
        <dbReference type="ARBA" id="ARBA00023136"/>
    </source>
</evidence>
<comment type="catalytic activity">
    <reaction evidence="17">
        <text>L-seryl-[protein] + ATP = O-phospho-L-seryl-[protein] + ADP + H(+)</text>
        <dbReference type="Rhea" id="RHEA:17989"/>
        <dbReference type="Rhea" id="RHEA-COMP:9863"/>
        <dbReference type="Rhea" id="RHEA-COMP:11604"/>
        <dbReference type="ChEBI" id="CHEBI:15378"/>
        <dbReference type="ChEBI" id="CHEBI:29999"/>
        <dbReference type="ChEBI" id="CHEBI:30616"/>
        <dbReference type="ChEBI" id="CHEBI:83421"/>
        <dbReference type="ChEBI" id="CHEBI:456216"/>
        <dbReference type="EC" id="2.7.11.1"/>
    </reaction>
</comment>
<keyword evidence="9 18" id="KW-0547">Nucleotide-binding</keyword>
<dbReference type="CDD" id="cd14066">
    <property type="entry name" value="STKc_IRAK"/>
    <property type="match status" value="1"/>
</dbReference>
<evidence type="ECO:0000256" key="7">
    <source>
        <dbReference type="ARBA" id="ARBA00022729"/>
    </source>
</evidence>
<dbReference type="PROSITE" id="PS51473">
    <property type="entry name" value="GNK2"/>
    <property type="match status" value="8"/>
</dbReference>
<evidence type="ECO:0000313" key="24">
    <source>
        <dbReference type="Proteomes" id="UP000000226"/>
    </source>
</evidence>
<evidence type="ECO:0000313" key="23">
    <source>
        <dbReference type="EMBL" id="ESW15186.1"/>
    </source>
</evidence>
<dbReference type="PANTHER" id="PTHR32099">
    <property type="entry name" value="CYSTEINE-RICH REPEAT SECRETORY PROTEIN"/>
    <property type="match status" value="1"/>
</dbReference>
<dbReference type="FunFam" id="1.10.510.10:FF:001023">
    <property type="entry name" value="Os07g0541700 protein"/>
    <property type="match status" value="1"/>
</dbReference>
<keyword evidence="8" id="KW-0677">Repeat</keyword>
<evidence type="ECO:0000259" key="22">
    <source>
        <dbReference type="PROSITE" id="PS51473"/>
    </source>
</evidence>
<dbReference type="CDD" id="cd23509">
    <property type="entry name" value="Gnk2-like"/>
    <property type="match status" value="8"/>
</dbReference>
<feature type="transmembrane region" description="Helical" evidence="19">
    <location>
        <begin position="547"/>
        <end position="569"/>
    </location>
</feature>
<evidence type="ECO:0000256" key="19">
    <source>
        <dbReference type="SAM" id="Phobius"/>
    </source>
</evidence>
<evidence type="ECO:0000256" key="10">
    <source>
        <dbReference type="ARBA" id="ARBA00022777"/>
    </source>
</evidence>
<feature type="domain" description="Gnk2-homologous" evidence="22">
    <location>
        <begin position="27"/>
        <end position="138"/>
    </location>
</feature>
<evidence type="ECO:0000256" key="15">
    <source>
        <dbReference type="ARBA" id="ARBA00023180"/>
    </source>
</evidence>
<proteinExistence type="predicted"/>
<dbReference type="PROSITE" id="PS00107">
    <property type="entry name" value="PROTEIN_KINASE_ATP"/>
    <property type="match status" value="1"/>
</dbReference>
<feature type="domain" description="Gnk2-homologous" evidence="22">
    <location>
        <begin position="147"/>
        <end position="253"/>
    </location>
</feature>
<evidence type="ECO:0000256" key="20">
    <source>
        <dbReference type="SAM" id="SignalP"/>
    </source>
</evidence>
<dbReference type="PROSITE" id="PS00108">
    <property type="entry name" value="PROTEIN_KINASE_ST"/>
    <property type="match status" value="2"/>
</dbReference>
<dbReference type="Pfam" id="PF00069">
    <property type="entry name" value="Pkinase"/>
    <property type="match status" value="2"/>
</dbReference>
<feature type="chain" id="PRO_5004754504" description="non-specific serine/threonine protein kinase" evidence="20">
    <location>
        <begin position="22"/>
        <end position="1520"/>
    </location>
</feature>
<dbReference type="GO" id="GO:0004674">
    <property type="term" value="F:protein serine/threonine kinase activity"/>
    <property type="evidence" value="ECO:0007669"/>
    <property type="project" value="UniProtKB-KW"/>
</dbReference>
<dbReference type="EMBL" id="CM002294">
    <property type="protein sequence ID" value="ESW15186.1"/>
    <property type="molecule type" value="Genomic_DNA"/>
</dbReference>
<keyword evidence="4" id="KW-0597">Phosphoprotein</keyword>
<dbReference type="OMA" id="DQHNSDC"/>
<name>V7BFE6_PHAVU</name>
<evidence type="ECO:0000256" key="5">
    <source>
        <dbReference type="ARBA" id="ARBA00022679"/>
    </source>
</evidence>
<dbReference type="Gene3D" id="3.30.430.20">
    <property type="entry name" value="Gnk2 domain, C-X8-C-X2-C motif"/>
    <property type="match status" value="8"/>
</dbReference>
<dbReference type="FunFam" id="1.10.510.10:FF:000129">
    <property type="entry name" value="cysteine-rich receptor-like protein kinase 10"/>
    <property type="match status" value="1"/>
</dbReference>
<dbReference type="InterPro" id="IPR000719">
    <property type="entry name" value="Prot_kinase_dom"/>
</dbReference>
<dbReference type="SUPFAM" id="SSF56112">
    <property type="entry name" value="Protein kinase-like (PK-like)"/>
    <property type="match status" value="2"/>
</dbReference>
<dbReference type="FunFam" id="3.30.430.20:FF:000012">
    <property type="entry name" value="Cysteine-rich receptor-like protein kinase 25"/>
    <property type="match status" value="1"/>
</dbReference>
<dbReference type="GO" id="GO:0016020">
    <property type="term" value="C:membrane"/>
    <property type="evidence" value="ECO:0007669"/>
    <property type="project" value="UniProtKB-SubCell"/>
</dbReference>
<dbReference type="GO" id="GO:0006950">
    <property type="term" value="P:response to stress"/>
    <property type="evidence" value="ECO:0007669"/>
    <property type="project" value="UniProtKB-ARBA"/>
</dbReference>
<evidence type="ECO:0000256" key="2">
    <source>
        <dbReference type="ARBA" id="ARBA00012513"/>
    </source>
</evidence>
<feature type="domain" description="Protein kinase" evidence="21">
    <location>
        <begin position="1200"/>
        <end position="1477"/>
    </location>
</feature>
<evidence type="ECO:0000256" key="12">
    <source>
        <dbReference type="ARBA" id="ARBA00022989"/>
    </source>
</evidence>
<gene>
    <name evidence="23" type="ORF">PHAVU_007G051400g</name>
</gene>
<dbReference type="InterPro" id="IPR002902">
    <property type="entry name" value="GNK2"/>
</dbReference>
<dbReference type="Gramene" id="ESW15186">
    <property type="protein sequence ID" value="ESW15186"/>
    <property type="gene ID" value="PHAVU_007G051400g"/>
</dbReference>